<dbReference type="SUPFAM" id="SSF53850">
    <property type="entry name" value="Periplasmic binding protein-like II"/>
    <property type="match status" value="1"/>
</dbReference>
<dbReference type="InterPro" id="IPR036390">
    <property type="entry name" value="WH_DNA-bd_sf"/>
</dbReference>
<dbReference type="AlphaFoldDB" id="A0A366MA76"/>
<dbReference type="Proteomes" id="UP000253099">
    <property type="component" value="Unassembled WGS sequence"/>
</dbReference>
<name>A0A366MA76_9EURY</name>
<dbReference type="InterPro" id="IPR036388">
    <property type="entry name" value="WH-like_DNA-bd_sf"/>
</dbReference>
<dbReference type="EMBL" id="NIZT01000070">
    <property type="protein sequence ID" value="RBQ22459.1"/>
    <property type="molecule type" value="Genomic_DNA"/>
</dbReference>
<gene>
    <name evidence="1" type="ORF">ALNOE001_22230</name>
</gene>
<comment type="caution">
    <text evidence="1">The sequence shown here is derived from an EMBL/GenBank/DDBJ whole genome shotgun (WGS) entry which is preliminary data.</text>
</comment>
<reference evidence="1 2" key="1">
    <citation type="submission" date="2018-06" db="EMBL/GenBank/DDBJ databases">
        <title>Genomic insight into two independent archaeal endosymbiosis events.</title>
        <authorList>
            <person name="Lind A.E."/>
            <person name="Lewis W.H."/>
            <person name="Spang A."/>
            <person name="Guy L."/>
            <person name="Embley M.T."/>
            <person name="Ettema T.J.G."/>
        </authorList>
    </citation>
    <scope>NUCLEOTIDE SEQUENCE [LARGE SCALE GENOMIC DNA]</scope>
    <source>
        <strain evidence="1">NOE</strain>
    </source>
</reference>
<dbReference type="Gene3D" id="1.10.10.10">
    <property type="entry name" value="Winged helix-like DNA-binding domain superfamily/Winged helix DNA-binding domain"/>
    <property type="match status" value="1"/>
</dbReference>
<evidence type="ECO:0000313" key="2">
    <source>
        <dbReference type="Proteomes" id="UP000253099"/>
    </source>
</evidence>
<evidence type="ECO:0000313" key="1">
    <source>
        <dbReference type="EMBL" id="RBQ22459.1"/>
    </source>
</evidence>
<keyword evidence="2" id="KW-1185">Reference proteome</keyword>
<dbReference type="SUPFAM" id="SSF46785">
    <property type="entry name" value="Winged helix' DNA-binding domain"/>
    <property type="match status" value="1"/>
</dbReference>
<sequence length="299" mass="34261">MNNKIKPKIEIEINGEIYNYKLFESLKLLDSMNSQRAVAKKLGIAHSVLNRRIKNAENKLNFDLVKVIGSKTYLTKECENLVEIYQKYNLRVKESDKIIIAGGHIVTNFLDSISEEIPFEIEVYGSNDNRAYELAKKGLIDILALDDPKLAFTNYFDFTAIGYDHLVIVSNDSNSCMDLKDIKELNGLNFISVDGTAQRLAWNTMNEKNIDYNIEKEVKSEIGAFKIVKNSENTYTFLNASYFKGNELLKEETKHVISLIPINNEKKEVNDLIEYISNEGQKLISREGFLPVKPWKTKN</sequence>
<evidence type="ECO:0008006" key="3">
    <source>
        <dbReference type="Google" id="ProtNLM"/>
    </source>
</evidence>
<accession>A0A366MA76</accession>
<organism evidence="1 2">
    <name type="scientific">Candidatus Methanobinarius endosymbioticus</name>
    <dbReference type="NCBI Taxonomy" id="2006182"/>
    <lineage>
        <taxon>Archaea</taxon>
        <taxon>Methanobacteriati</taxon>
        <taxon>Methanobacteriota</taxon>
        <taxon>Methanomada group</taxon>
        <taxon>Methanobacteria</taxon>
        <taxon>Methanobacteriales</taxon>
        <taxon>Methanobacteriaceae</taxon>
        <taxon>Candidatus Methanobinarius</taxon>
    </lineage>
</organism>
<protein>
    <recommendedName>
        <fullName evidence="3">HTH lysR-type domain-containing protein</fullName>
    </recommendedName>
</protein>
<proteinExistence type="predicted"/>